<protein>
    <recommendedName>
        <fullName evidence="3">Gfo/Idh/MocA-like oxidoreductase N-terminal domain-containing protein</fullName>
    </recommendedName>
</protein>
<evidence type="ECO:0000313" key="1">
    <source>
        <dbReference type="EMBL" id="KDO16529.1"/>
    </source>
</evidence>
<dbReference type="VEuPathDB" id="FungiDB:SPRG_17957"/>
<evidence type="ECO:0008006" key="3">
    <source>
        <dbReference type="Google" id="ProtNLM"/>
    </source>
</evidence>
<sequence>MVEGAAVRAIIIGAGQRGRAYAEYALERPDLFQVVGVAEPVAYWRDHTASTYVGVGIHTP</sequence>
<gene>
    <name evidence="1" type="ORF">SPRG_17957</name>
</gene>
<keyword evidence="2" id="KW-1185">Reference proteome</keyword>
<dbReference type="AlphaFoldDB" id="A0A067BDT7"/>
<dbReference type="KEGG" id="spar:SPRG_17957"/>
<organism evidence="1 2">
    <name type="scientific">Saprolegnia parasitica (strain CBS 223.65)</name>
    <dbReference type="NCBI Taxonomy" id="695850"/>
    <lineage>
        <taxon>Eukaryota</taxon>
        <taxon>Sar</taxon>
        <taxon>Stramenopiles</taxon>
        <taxon>Oomycota</taxon>
        <taxon>Saprolegniomycetes</taxon>
        <taxon>Saprolegniales</taxon>
        <taxon>Saprolegniaceae</taxon>
        <taxon>Saprolegnia</taxon>
    </lineage>
</organism>
<proteinExistence type="predicted"/>
<dbReference type="Proteomes" id="UP000030745">
    <property type="component" value="Unassembled WGS sequence"/>
</dbReference>
<evidence type="ECO:0000313" key="2">
    <source>
        <dbReference type="Proteomes" id="UP000030745"/>
    </source>
</evidence>
<dbReference type="EMBL" id="KK584066">
    <property type="protein sequence ID" value="KDO16529.1"/>
    <property type="molecule type" value="Genomic_DNA"/>
</dbReference>
<reference evidence="1 2" key="1">
    <citation type="journal article" date="2013" name="PLoS Genet.">
        <title>Distinctive expansion of potential virulence genes in the genome of the oomycete fish pathogen Saprolegnia parasitica.</title>
        <authorList>
            <person name="Jiang R.H."/>
            <person name="de Bruijn I."/>
            <person name="Haas B.J."/>
            <person name="Belmonte R."/>
            <person name="Lobach L."/>
            <person name="Christie J."/>
            <person name="van den Ackerveken G."/>
            <person name="Bottin A."/>
            <person name="Bulone V."/>
            <person name="Diaz-Moreno S.M."/>
            <person name="Dumas B."/>
            <person name="Fan L."/>
            <person name="Gaulin E."/>
            <person name="Govers F."/>
            <person name="Grenville-Briggs L.J."/>
            <person name="Horner N.R."/>
            <person name="Levin J.Z."/>
            <person name="Mammella M."/>
            <person name="Meijer H.J."/>
            <person name="Morris P."/>
            <person name="Nusbaum C."/>
            <person name="Oome S."/>
            <person name="Phillips A.J."/>
            <person name="van Rooyen D."/>
            <person name="Rzeszutek E."/>
            <person name="Saraiva M."/>
            <person name="Secombes C.J."/>
            <person name="Seidl M.F."/>
            <person name="Snel B."/>
            <person name="Stassen J.H."/>
            <person name="Sykes S."/>
            <person name="Tripathy S."/>
            <person name="van den Berg H."/>
            <person name="Vega-Arreguin J.C."/>
            <person name="Wawra S."/>
            <person name="Young S.K."/>
            <person name="Zeng Q."/>
            <person name="Dieguez-Uribeondo J."/>
            <person name="Russ C."/>
            <person name="Tyler B.M."/>
            <person name="van West P."/>
        </authorList>
    </citation>
    <scope>NUCLEOTIDE SEQUENCE [LARGE SCALE GENOMIC DNA]</scope>
    <source>
        <strain evidence="1 2">CBS 223.65</strain>
    </source>
</reference>
<name>A0A067BDT7_SAPPC</name>
<dbReference type="STRING" id="695850.A0A067BDT7"/>
<dbReference type="RefSeq" id="XP_012212764.1">
    <property type="nucleotide sequence ID" value="XM_012357374.1"/>
</dbReference>
<dbReference type="GeneID" id="24139484"/>
<dbReference type="Gene3D" id="3.40.50.720">
    <property type="entry name" value="NAD(P)-binding Rossmann-like Domain"/>
    <property type="match status" value="1"/>
</dbReference>
<accession>A0A067BDT7</accession>